<evidence type="ECO:0000313" key="1">
    <source>
        <dbReference type="EMBL" id="GAU91600.1"/>
    </source>
</evidence>
<accession>A0A1D1USV3</accession>
<protein>
    <recommendedName>
        <fullName evidence="3">DDE-1 domain-containing protein</fullName>
    </recommendedName>
</protein>
<gene>
    <name evidence="1" type="primary">RvY_03825-1</name>
    <name evidence="1" type="synonym">RvY_03825.1</name>
    <name evidence="1" type="ORF">RvY_03825</name>
</gene>
<sequence>MLGFEKEEVYAARGVKHVPSYTDGTTRDAVSTLFCGDAAGKMYKPLVLFDGIMHLKSMFDNTDGKLYIAVNGSGCVVLCDGHYSHVNNAQLFKLCRDSGKDIKLICLPAGQTDKLQPLHNCTFGCMKVKWTNYKASKRLDSSFEITRNTFAGHLALHCTPEASRFSFEFEAPLKSGFKNTGILPFSPERIRATVDKELAAQDAPVLPVLTKESSPMKDVSKILRSIVSGDEDKINASIESIASIYGGHKSVAETVVAAAGKAFSFSKPKEQKKPKDQRLALERGRNVLDTEYVAAIKNEIGHDRL</sequence>
<reference evidence="1 2" key="1">
    <citation type="journal article" date="2016" name="Nat. Commun.">
        <title>Extremotolerant tardigrade genome and improved radiotolerance of human cultured cells by tardigrade-unique protein.</title>
        <authorList>
            <person name="Hashimoto T."/>
            <person name="Horikawa D.D."/>
            <person name="Saito Y."/>
            <person name="Kuwahara H."/>
            <person name="Kozuka-Hata H."/>
            <person name="Shin-I T."/>
            <person name="Minakuchi Y."/>
            <person name="Ohishi K."/>
            <person name="Motoyama A."/>
            <person name="Aizu T."/>
            <person name="Enomoto A."/>
            <person name="Kondo K."/>
            <person name="Tanaka S."/>
            <person name="Hara Y."/>
            <person name="Koshikawa S."/>
            <person name="Sagara H."/>
            <person name="Miura T."/>
            <person name="Yokobori S."/>
            <person name="Miyagawa K."/>
            <person name="Suzuki Y."/>
            <person name="Kubo T."/>
            <person name="Oyama M."/>
            <person name="Kohara Y."/>
            <person name="Fujiyama A."/>
            <person name="Arakawa K."/>
            <person name="Katayama T."/>
            <person name="Toyoda A."/>
            <person name="Kunieda T."/>
        </authorList>
    </citation>
    <scope>NUCLEOTIDE SEQUENCE [LARGE SCALE GENOMIC DNA]</scope>
    <source>
        <strain evidence="1 2">YOKOZUNA-1</strain>
    </source>
</reference>
<evidence type="ECO:0008006" key="3">
    <source>
        <dbReference type="Google" id="ProtNLM"/>
    </source>
</evidence>
<organism evidence="1 2">
    <name type="scientific">Ramazzottius varieornatus</name>
    <name type="common">Water bear</name>
    <name type="synonym">Tardigrade</name>
    <dbReference type="NCBI Taxonomy" id="947166"/>
    <lineage>
        <taxon>Eukaryota</taxon>
        <taxon>Metazoa</taxon>
        <taxon>Ecdysozoa</taxon>
        <taxon>Tardigrada</taxon>
        <taxon>Eutardigrada</taxon>
        <taxon>Parachela</taxon>
        <taxon>Hypsibioidea</taxon>
        <taxon>Ramazzottiidae</taxon>
        <taxon>Ramazzottius</taxon>
    </lineage>
</organism>
<evidence type="ECO:0000313" key="2">
    <source>
        <dbReference type="Proteomes" id="UP000186922"/>
    </source>
</evidence>
<dbReference type="OrthoDB" id="8194272at2759"/>
<dbReference type="AlphaFoldDB" id="A0A1D1USV3"/>
<comment type="caution">
    <text evidence="1">The sequence shown here is derived from an EMBL/GenBank/DDBJ whole genome shotgun (WGS) entry which is preliminary data.</text>
</comment>
<dbReference type="EMBL" id="BDGG01000002">
    <property type="protein sequence ID" value="GAU91600.1"/>
    <property type="molecule type" value="Genomic_DNA"/>
</dbReference>
<dbReference type="Proteomes" id="UP000186922">
    <property type="component" value="Unassembled WGS sequence"/>
</dbReference>
<proteinExistence type="predicted"/>
<name>A0A1D1USV3_RAMVA</name>
<keyword evidence="2" id="KW-1185">Reference proteome</keyword>